<protein>
    <submittedName>
        <fullName evidence="1">Uncharacterized protein</fullName>
    </submittedName>
</protein>
<dbReference type="AlphaFoldDB" id="A0A829MF67"/>
<sequence>MIGFIAGRTRAYRMAVPFEDPVARRCAIRMIAMRPVP</sequence>
<comment type="caution">
    <text evidence="1">The sequence shown here is derived from an EMBL/GenBank/DDBJ whole genome shotgun (WGS) entry which is preliminary data.</text>
</comment>
<reference evidence="1 2" key="1">
    <citation type="journal article" date="2014" name="Emerg. Infect. Dis.">
        <title>High-level Relatedness among Mycobacterium abscessus subsp. massiliense Strains from Widely Separated Outbreaks.</title>
        <authorList>
            <person name="Tettelin H."/>
            <person name="Davidson R.M."/>
            <person name="Agrawal S."/>
            <person name="Aitken M.L."/>
            <person name="Shallom S."/>
            <person name="Hasan N.A."/>
            <person name="Strong M."/>
            <person name="Nogueira de Moura V.C."/>
            <person name="De Groote M.A."/>
            <person name="Duarte R.S."/>
            <person name="Hine E."/>
            <person name="Parankush S."/>
            <person name="Su Q."/>
            <person name="Daugherty S.C."/>
            <person name="Fraser C.M."/>
            <person name="Brown-Elliott B.A."/>
            <person name="Wallace R.J.Jr."/>
            <person name="Holland S.M."/>
            <person name="Sampaio E.P."/>
            <person name="Olivier K.N."/>
            <person name="Jackson M."/>
            <person name="Zelazny A.M."/>
        </authorList>
    </citation>
    <scope>NUCLEOTIDE SEQUENCE [LARGE SCALE GENOMIC DNA]</scope>
    <source>
        <strain evidence="1 2">MAB_091912_2446</strain>
    </source>
</reference>
<evidence type="ECO:0000313" key="2">
    <source>
        <dbReference type="Proteomes" id="UP000018502"/>
    </source>
</evidence>
<name>A0A829MF67_9MYCO</name>
<gene>
    <name evidence="1" type="ORF">L833_0828</name>
</gene>
<accession>A0A829MF67</accession>
<organism evidence="1 2">
    <name type="scientific">Mycobacteroides abscessus MAB_091912_2446</name>
    <dbReference type="NCBI Taxonomy" id="1335414"/>
    <lineage>
        <taxon>Bacteria</taxon>
        <taxon>Bacillati</taxon>
        <taxon>Actinomycetota</taxon>
        <taxon>Actinomycetes</taxon>
        <taxon>Mycobacteriales</taxon>
        <taxon>Mycobacteriaceae</taxon>
        <taxon>Mycobacteroides</taxon>
        <taxon>Mycobacteroides abscessus</taxon>
    </lineage>
</organism>
<proteinExistence type="predicted"/>
<dbReference type="EMBL" id="AYTF01000001">
    <property type="protein sequence ID" value="ESV63451.1"/>
    <property type="molecule type" value="Genomic_DNA"/>
</dbReference>
<evidence type="ECO:0000313" key="1">
    <source>
        <dbReference type="EMBL" id="ESV63451.1"/>
    </source>
</evidence>
<dbReference type="Proteomes" id="UP000018502">
    <property type="component" value="Unassembled WGS sequence"/>
</dbReference>